<evidence type="ECO:0000313" key="2">
    <source>
        <dbReference type="Proteomes" id="UP001608902"/>
    </source>
</evidence>
<reference evidence="1 2" key="1">
    <citation type="submission" date="2024-08" db="EMBL/GenBank/DDBJ databases">
        <title>Gnathostoma spinigerum genome.</title>
        <authorList>
            <person name="Gonzalez-Bertolin B."/>
            <person name="Monzon S."/>
            <person name="Zaballos A."/>
            <person name="Jimenez P."/>
            <person name="Dekumyoy P."/>
            <person name="Varona S."/>
            <person name="Cuesta I."/>
            <person name="Sumanam S."/>
            <person name="Adisakwattana P."/>
            <person name="Gasser R.B."/>
            <person name="Hernandez-Gonzalez A."/>
            <person name="Young N.D."/>
            <person name="Perteguer M.J."/>
        </authorList>
    </citation>
    <scope>NUCLEOTIDE SEQUENCE [LARGE SCALE GENOMIC DNA]</scope>
    <source>
        <strain evidence="1">AL3</strain>
        <tissue evidence="1">Liver</tissue>
    </source>
</reference>
<organism evidence="1 2">
    <name type="scientific">Gnathostoma spinigerum</name>
    <dbReference type="NCBI Taxonomy" id="75299"/>
    <lineage>
        <taxon>Eukaryota</taxon>
        <taxon>Metazoa</taxon>
        <taxon>Ecdysozoa</taxon>
        <taxon>Nematoda</taxon>
        <taxon>Chromadorea</taxon>
        <taxon>Rhabditida</taxon>
        <taxon>Spirurina</taxon>
        <taxon>Gnathostomatomorpha</taxon>
        <taxon>Gnathostomatoidea</taxon>
        <taxon>Gnathostomatidae</taxon>
        <taxon>Gnathostoma</taxon>
    </lineage>
</organism>
<gene>
    <name evidence="1" type="ORF">AB6A40_011814</name>
</gene>
<dbReference type="EMBL" id="JBGFUD010038391">
    <property type="protein sequence ID" value="MFH4985105.1"/>
    <property type="molecule type" value="Genomic_DNA"/>
</dbReference>
<keyword evidence="2" id="KW-1185">Reference proteome</keyword>
<comment type="caution">
    <text evidence="1">The sequence shown here is derived from an EMBL/GenBank/DDBJ whole genome shotgun (WGS) entry which is preliminary data.</text>
</comment>
<evidence type="ECO:0000313" key="1">
    <source>
        <dbReference type="EMBL" id="MFH4985105.1"/>
    </source>
</evidence>
<proteinExistence type="predicted"/>
<dbReference type="AlphaFoldDB" id="A0ABD6EZX8"/>
<accession>A0ABD6EZX8</accession>
<sequence length="69" mass="7832">LVNELMRECGEALFYKKSTQQWFFQPHESDSAPPGLPPNRARFSFVLLMEERLPVVGNATPLISDRPDG</sequence>
<protein>
    <submittedName>
        <fullName evidence="1">Uncharacterized protein</fullName>
    </submittedName>
</protein>
<name>A0ABD6EZX8_9BILA</name>
<feature type="non-terminal residue" evidence="1">
    <location>
        <position position="1"/>
    </location>
</feature>
<dbReference type="Proteomes" id="UP001608902">
    <property type="component" value="Unassembled WGS sequence"/>
</dbReference>